<feature type="transmembrane region" description="Helical" evidence="1">
    <location>
        <begin position="54"/>
        <end position="78"/>
    </location>
</feature>
<accession>Q38G19</accession>
<name>Q38G19_TRYB2</name>
<reference evidence="2 3" key="2">
    <citation type="journal article" date="2005" name="Science">
        <title>The genome of the African trypanosome Trypanosoma brucei.</title>
        <authorList>
            <person name="Berriman M."/>
            <person name="Ghedin E."/>
            <person name="Hertz-Fowler C."/>
            <person name="Blandin G."/>
            <person name="Renauld H."/>
            <person name="Bartholomeu D.C."/>
            <person name="Lennard N.J."/>
            <person name="Caler E."/>
            <person name="Hamlin N.E."/>
            <person name="Haas B."/>
            <person name="Bohme U."/>
            <person name="Hannick L."/>
            <person name="Aslett M.A."/>
            <person name="Shallom J."/>
            <person name="Marcello L."/>
            <person name="Hou L."/>
            <person name="Wickstead B."/>
            <person name="Alsmark U.C."/>
            <person name="Arrowsmith C."/>
            <person name="Atkin R.J."/>
            <person name="Barron A.J."/>
            <person name="Bringaud F."/>
            <person name="Brooks K."/>
            <person name="Carrington M."/>
            <person name="Cherevach I."/>
            <person name="Chillingworth T.J."/>
            <person name="Churcher C."/>
            <person name="Clark L.N."/>
            <person name="Corton C.H."/>
            <person name="Cronin A."/>
            <person name="Davies R.M."/>
            <person name="Doggett J."/>
            <person name="Djikeng A."/>
            <person name="Feldblyum T."/>
            <person name="Field M.C."/>
            <person name="Fraser A."/>
            <person name="Goodhead I."/>
            <person name="Hance Z."/>
            <person name="Harper D."/>
            <person name="Harris B.R."/>
            <person name="Hauser H."/>
            <person name="Hostetler J."/>
            <person name="Ivens A."/>
            <person name="Jagels K."/>
            <person name="Johnson D."/>
            <person name="Johnson J."/>
            <person name="Jones K."/>
            <person name="Kerhornou A.X."/>
            <person name="Koo H."/>
            <person name="Larke N."/>
            <person name="Landfear S."/>
            <person name="Larkin C."/>
            <person name="Leech V."/>
            <person name="Line A."/>
            <person name="Lord A."/>
            <person name="Macleod A."/>
            <person name="Mooney P.J."/>
            <person name="Moule S."/>
            <person name="Martin D.M."/>
            <person name="Morgan G.W."/>
            <person name="Mungall K."/>
            <person name="Norbertczak H."/>
            <person name="Ormond D."/>
            <person name="Pai G."/>
            <person name="Peacock C.S."/>
            <person name="Peterson J."/>
            <person name="Quail M.A."/>
            <person name="Rabbinowitsch E."/>
            <person name="Rajandream M.A."/>
            <person name="Reitter C."/>
            <person name="Salzberg S.L."/>
            <person name="Sanders M."/>
            <person name="Schobel S."/>
            <person name="Sharp S."/>
            <person name="Simmonds M."/>
            <person name="Simpson A.J."/>
            <person name="Tallon L."/>
            <person name="Turner C.M."/>
            <person name="Tait A."/>
            <person name="Tivey A.R."/>
            <person name="Van Aken S."/>
            <person name="Walker D."/>
            <person name="Wanless D."/>
            <person name="Wang S."/>
            <person name="White B."/>
            <person name="White O."/>
            <person name="Whitehead S."/>
            <person name="Woodward J."/>
            <person name="Wortman J."/>
            <person name="Adams M.D."/>
            <person name="Embley T.M."/>
            <person name="Gull K."/>
            <person name="Ullu E."/>
            <person name="Barry J.D."/>
            <person name="Fairlamb A.H."/>
            <person name="Opperdoes F."/>
            <person name="Barrell B.G."/>
            <person name="Donelson J.E."/>
            <person name="Hall N."/>
            <person name="Fraser C.M."/>
            <person name="Melville S.E."/>
            <person name="El-Sayed N.M."/>
        </authorList>
    </citation>
    <scope>NUCLEOTIDE SEQUENCE [LARGE SCALE GENOMIC DNA]</scope>
    <source>
        <strain evidence="2 3">927/4 GUTat10.1</strain>
    </source>
</reference>
<reference evidence="2 3" key="1">
    <citation type="journal article" date="2005" name="Science">
        <title>Comparative genomics of trypanosomatid parasitic protozoa.</title>
        <authorList>
            <person name="El-Sayed N.M."/>
            <person name="Myler P.J."/>
            <person name="Blandin G."/>
            <person name="Berriman M."/>
            <person name="Crabtree J."/>
            <person name="Aggarwal G."/>
            <person name="Caler E."/>
            <person name="Renauld H."/>
            <person name="Worthey E.A."/>
            <person name="Hertz-Fowler C."/>
            <person name="Ghedin E."/>
            <person name="Peacock C."/>
            <person name="Bartholomeu D.C."/>
            <person name="Haas B.J."/>
            <person name="Tran A.N."/>
            <person name="Wortman J.R."/>
            <person name="Alsmark U.C."/>
            <person name="Angiuoli S."/>
            <person name="Anupama A."/>
            <person name="Badger J."/>
            <person name="Bringaud F."/>
            <person name="Cadag E."/>
            <person name="Carlton J.M."/>
            <person name="Cerqueira G.C."/>
            <person name="Creasy T."/>
            <person name="Delcher A.L."/>
            <person name="Djikeng A."/>
            <person name="Embley T.M."/>
            <person name="Hauser C."/>
            <person name="Ivens A.C."/>
            <person name="Kummerfeld S.K."/>
            <person name="Pereira-Leal J.B."/>
            <person name="Nilsson D."/>
            <person name="Peterson J."/>
            <person name="Salzberg S.L."/>
            <person name="Shallom J."/>
            <person name="Silva J.C."/>
            <person name="Sundaram J."/>
            <person name="Westenberger S."/>
            <person name="White O."/>
            <person name="Melville S.E."/>
            <person name="Donelson J.E."/>
            <person name="Andersson B."/>
            <person name="Stuart K.D."/>
            <person name="Hall N."/>
        </authorList>
    </citation>
    <scope>NUCLEOTIDE SEQUENCE [LARGE SCALE GENOMIC DNA]</scope>
    <source>
        <strain evidence="2 3">927/4 GUTat10.1</strain>
    </source>
</reference>
<dbReference type="KEGG" id="tbr:Tb09.v1.0020"/>
<proteinExistence type="predicted"/>
<dbReference type="PaxDb" id="5691-EAN76251"/>
<keyword evidence="1" id="KW-1133">Transmembrane helix</keyword>
<evidence type="ECO:0000313" key="3">
    <source>
        <dbReference type="Proteomes" id="UP000008524"/>
    </source>
</evidence>
<sequence>MKLSDKLKGHTFSMDKHTFVNLLLNGRWRHHIKNHSVNHFWCCIYTSLSYLPQILSSCILFICAVISHTLLFYSIFLFL</sequence>
<keyword evidence="3" id="KW-1185">Reference proteome</keyword>
<organism evidence="2 3">
    <name type="scientific">Trypanosoma brucei brucei (strain 927/4 GUTat10.1)</name>
    <dbReference type="NCBI Taxonomy" id="185431"/>
    <lineage>
        <taxon>Eukaryota</taxon>
        <taxon>Discoba</taxon>
        <taxon>Euglenozoa</taxon>
        <taxon>Kinetoplastea</taxon>
        <taxon>Metakinetoplastina</taxon>
        <taxon>Trypanosomatida</taxon>
        <taxon>Trypanosomatidae</taxon>
        <taxon>Trypanosoma</taxon>
    </lineage>
</organism>
<dbReference type="GeneID" id="3660335"/>
<dbReference type="EMBL" id="CM000207">
    <property type="protein sequence ID" value="EAN76251.1"/>
    <property type="molecule type" value="Genomic_DNA"/>
</dbReference>
<evidence type="ECO:0000256" key="1">
    <source>
        <dbReference type="SAM" id="Phobius"/>
    </source>
</evidence>
<dbReference type="InParanoid" id="Q38G19"/>
<gene>
    <name evidence="2" type="ORF">Tb09.v1.0020</name>
</gene>
<dbReference type="RefSeq" id="XP_803411.1">
    <property type="nucleotide sequence ID" value="XM_798318.1"/>
</dbReference>
<dbReference type="AlphaFoldDB" id="Q38G19"/>
<keyword evidence="1" id="KW-0812">Transmembrane</keyword>
<protein>
    <submittedName>
        <fullName evidence="2">Uncharacterized protein</fullName>
    </submittedName>
</protein>
<dbReference type="Proteomes" id="UP000008524">
    <property type="component" value="Chromosome 9"/>
</dbReference>
<evidence type="ECO:0000313" key="2">
    <source>
        <dbReference type="EMBL" id="EAN76251.1"/>
    </source>
</evidence>
<keyword evidence="1" id="KW-0472">Membrane</keyword>